<dbReference type="PANTHER" id="PTHR10285">
    <property type="entry name" value="URIDINE KINASE"/>
    <property type="match status" value="1"/>
</dbReference>
<sequence>MEVWLVIGISGVTNGGKTTLAQTLHSYLSSNVNKIIFKENIVLNKVVVMNQDEYFLPVDSPKHEHIEKLNHKNWEIITSMDMDRMTRDIMNLLGSKFLLYNCNQIHDNDNSIADDTSDFDNLFSDHFLSNYLQKFEESGCGNQRTTNLINLQSTKSETFRNINIKLNVLILEGFLIFNHPFTLDLCNIKFHLHLPYEKCYARRIKRIYDPPDVIGYFEMFVWPFYEKHFQEFKNRNDIFVLNGELSKDNIFNYVLNSIKNIL</sequence>
<dbReference type="Gene3D" id="3.40.50.300">
    <property type="entry name" value="P-loop containing nucleotide triphosphate hydrolases"/>
    <property type="match status" value="1"/>
</dbReference>
<name>U5EYX8_9DIPT</name>
<dbReference type="AlphaFoldDB" id="U5EYX8"/>
<proteinExistence type="evidence at transcript level"/>
<dbReference type="GO" id="GO:0016301">
    <property type="term" value="F:kinase activity"/>
    <property type="evidence" value="ECO:0007669"/>
    <property type="project" value="UniProtKB-KW"/>
</dbReference>
<keyword evidence="1" id="KW-0418">Kinase</keyword>
<reference evidence="1" key="1">
    <citation type="journal article" date="2014" name="Insect Biochem. Mol. Biol.">
        <title>An insight into the sialome of the frog biting fly, Corethrella appendiculata.</title>
        <authorList>
            <person name="Ribeiro J.M.C."/>
            <person name="Chagas A.C."/>
            <person name="Pham V.M."/>
            <person name="Lounibos L.P."/>
            <person name="Calvo E."/>
        </authorList>
    </citation>
    <scope>NUCLEOTIDE SEQUENCE</scope>
    <source>
        <tissue evidence="1">Salivary glands</tissue>
    </source>
</reference>
<protein>
    <submittedName>
        <fullName evidence="1">Putative of the uridine kinase family</fullName>
    </submittedName>
</protein>
<dbReference type="SUPFAM" id="SSF52540">
    <property type="entry name" value="P-loop containing nucleoside triphosphate hydrolases"/>
    <property type="match status" value="1"/>
</dbReference>
<keyword evidence="1" id="KW-0808">Transferase</keyword>
<dbReference type="InterPro" id="IPR027417">
    <property type="entry name" value="P-loop_NTPase"/>
</dbReference>
<accession>U5EYX8</accession>
<organism evidence="1">
    <name type="scientific">Corethrella appendiculata</name>
    <dbReference type="NCBI Taxonomy" id="1370023"/>
    <lineage>
        <taxon>Eukaryota</taxon>
        <taxon>Metazoa</taxon>
        <taxon>Ecdysozoa</taxon>
        <taxon>Arthropoda</taxon>
        <taxon>Hexapoda</taxon>
        <taxon>Insecta</taxon>
        <taxon>Pterygota</taxon>
        <taxon>Neoptera</taxon>
        <taxon>Endopterygota</taxon>
        <taxon>Diptera</taxon>
        <taxon>Nematocera</taxon>
        <taxon>Culicoidea</taxon>
        <taxon>Chaoboridae</taxon>
        <taxon>Corethrella</taxon>
    </lineage>
</organism>
<evidence type="ECO:0000313" key="1">
    <source>
        <dbReference type="EMBL" id="JAB59817.1"/>
    </source>
</evidence>
<dbReference type="EMBL" id="GANO01000054">
    <property type="protein sequence ID" value="JAB59817.1"/>
    <property type="molecule type" value="mRNA"/>
</dbReference>